<evidence type="ECO:0000313" key="3">
    <source>
        <dbReference type="EMBL" id="MPM86399.1"/>
    </source>
</evidence>
<organism evidence="3">
    <name type="scientific">bioreactor metagenome</name>
    <dbReference type="NCBI Taxonomy" id="1076179"/>
    <lineage>
        <taxon>unclassified sequences</taxon>
        <taxon>metagenomes</taxon>
        <taxon>ecological metagenomes</taxon>
    </lineage>
</organism>
<name>A0A645DB15_9ZZZZ</name>
<dbReference type="GO" id="GO:0016787">
    <property type="term" value="F:hydrolase activity"/>
    <property type="evidence" value="ECO:0007669"/>
    <property type="project" value="InterPro"/>
</dbReference>
<dbReference type="EMBL" id="VSSQ01034449">
    <property type="protein sequence ID" value="MPM86399.1"/>
    <property type="molecule type" value="Genomic_DNA"/>
</dbReference>
<sequence length="288" mass="31784">MFFTRLSEVDATYKSLIMITLEQFQEKCKHDSKEEIMEKNRKFSWIRKVLIGLAISIMIAAGAFFWYVNDYYQATVETVEALQSDESITVTETDDTITFTPNGKDPEEGVIFYPGGKVEAEAYAPLLRSLAEADLLVVIAKMPFHLAVFDADAAEAIMEQEVSVQDWYLAGHSLGGVMASSFAADQTDRVDGLIFLASYPSNDLTDAPFSALSIYGSEDEVLSRESYDEAQAKLPDDYTEIVLDGGNHGQFGDYGLQEGDGTATISALQQQQQTVEAITAFIGNSHQQ</sequence>
<dbReference type="SUPFAM" id="SSF53474">
    <property type="entry name" value="alpha/beta-Hydrolases"/>
    <property type="match status" value="1"/>
</dbReference>
<dbReference type="InterPro" id="IPR029059">
    <property type="entry name" value="AB_hydrolase_5"/>
</dbReference>
<proteinExistence type="predicted"/>
<reference evidence="3" key="1">
    <citation type="submission" date="2019-08" db="EMBL/GenBank/DDBJ databases">
        <authorList>
            <person name="Kucharzyk K."/>
            <person name="Murdoch R.W."/>
            <person name="Higgins S."/>
            <person name="Loffler F."/>
        </authorList>
    </citation>
    <scope>NUCLEOTIDE SEQUENCE</scope>
</reference>
<accession>A0A645DB15</accession>
<keyword evidence="1" id="KW-0472">Membrane</keyword>
<feature type="transmembrane region" description="Helical" evidence="1">
    <location>
        <begin position="49"/>
        <end position="68"/>
    </location>
</feature>
<dbReference type="Gene3D" id="3.40.50.1820">
    <property type="entry name" value="alpha/beta hydrolase"/>
    <property type="match status" value="1"/>
</dbReference>
<evidence type="ECO:0000259" key="2">
    <source>
        <dbReference type="Pfam" id="PF12695"/>
    </source>
</evidence>
<comment type="caution">
    <text evidence="3">The sequence shown here is derived from an EMBL/GenBank/DDBJ whole genome shotgun (WGS) entry which is preliminary data.</text>
</comment>
<dbReference type="InterPro" id="IPR029058">
    <property type="entry name" value="AB_hydrolase_fold"/>
</dbReference>
<dbReference type="Pfam" id="PF12695">
    <property type="entry name" value="Abhydrolase_5"/>
    <property type="match status" value="1"/>
</dbReference>
<feature type="domain" description="Alpha/beta hydrolase fold-5" evidence="2">
    <location>
        <begin position="109"/>
        <end position="271"/>
    </location>
</feature>
<keyword evidence="1" id="KW-1133">Transmembrane helix</keyword>
<protein>
    <recommendedName>
        <fullName evidence="2">Alpha/beta hydrolase fold-5 domain-containing protein</fullName>
    </recommendedName>
</protein>
<keyword evidence="1" id="KW-0812">Transmembrane</keyword>
<evidence type="ECO:0000256" key="1">
    <source>
        <dbReference type="SAM" id="Phobius"/>
    </source>
</evidence>
<gene>
    <name evidence="3" type="ORF">SDC9_133488</name>
</gene>
<dbReference type="AlphaFoldDB" id="A0A645DB15"/>